<accession>A0A380T1V2</accession>
<dbReference type="Pfam" id="PF12625">
    <property type="entry name" value="Arabinose_bd"/>
    <property type="match status" value="1"/>
</dbReference>
<dbReference type="GO" id="GO:0005829">
    <property type="term" value="C:cytosol"/>
    <property type="evidence" value="ECO:0007669"/>
    <property type="project" value="TreeGrafter"/>
</dbReference>
<evidence type="ECO:0000259" key="4">
    <source>
        <dbReference type="PROSITE" id="PS01124"/>
    </source>
</evidence>
<dbReference type="Pfam" id="PF12833">
    <property type="entry name" value="HTH_18"/>
    <property type="match status" value="1"/>
</dbReference>
<evidence type="ECO:0000256" key="1">
    <source>
        <dbReference type="ARBA" id="ARBA00023015"/>
    </source>
</evidence>
<reference evidence="6" key="1">
    <citation type="submission" date="2018-07" db="EMBL/GenBank/DDBJ databases">
        <authorList>
            <person name="Blom J."/>
        </authorList>
    </citation>
    <scope>NUCLEOTIDE SEQUENCE [LARGE SCALE GENOMIC DNA]</scope>
    <source>
        <strain evidence="6">CCOS 864</strain>
    </source>
</reference>
<dbReference type="Gene3D" id="1.10.10.60">
    <property type="entry name" value="Homeodomain-like"/>
    <property type="match status" value="1"/>
</dbReference>
<keyword evidence="6" id="KW-1185">Reference proteome</keyword>
<dbReference type="PRINTS" id="PR00032">
    <property type="entry name" value="HTHARAC"/>
</dbReference>
<evidence type="ECO:0000313" key="6">
    <source>
        <dbReference type="Proteomes" id="UP000255177"/>
    </source>
</evidence>
<dbReference type="AlphaFoldDB" id="A0A380T1V2"/>
<gene>
    <name evidence="5" type="ORF">CCOS864_03369</name>
</gene>
<dbReference type="Proteomes" id="UP000255177">
    <property type="component" value="Unassembled WGS sequence"/>
</dbReference>
<name>A0A380T1V2_9PSED</name>
<dbReference type="PANTHER" id="PTHR47894:SF1">
    <property type="entry name" value="HTH-TYPE TRANSCRIPTIONAL REGULATOR VQSM"/>
    <property type="match status" value="1"/>
</dbReference>
<proteinExistence type="predicted"/>
<dbReference type="InterPro" id="IPR018060">
    <property type="entry name" value="HTH_AraC"/>
</dbReference>
<keyword evidence="2" id="KW-0238">DNA-binding</keyword>
<dbReference type="GO" id="GO:0000976">
    <property type="term" value="F:transcription cis-regulatory region binding"/>
    <property type="evidence" value="ECO:0007669"/>
    <property type="project" value="TreeGrafter"/>
</dbReference>
<evidence type="ECO:0000313" key="5">
    <source>
        <dbReference type="EMBL" id="SUQ63915.1"/>
    </source>
</evidence>
<dbReference type="PANTHER" id="PTHR47894">
    <property type="entry name" value="HTH-TYPE TRANSCRIPTIONAL REGULATOR GADX"/>
    <property type="match status" value="1"/>
</dbReference>
<dbReference type="SMART" id="SM00342">
    <property type="entry name" value="HTH_ARAC"/>
    <property type="match status" value="1"/>
</dbReference>
<dbReference type="InterPro" id="IPR020449">
    <property type="entry name" value="Tscrpt_reg_AraC-type_HTH"/>
</dbReference>
<evidence type="ECO:0000256" key="3">
    <source>
        <dbReference type="ARBA" id="ARBA00023163"/>
    </source>
</evidence>
<protein>
    <submittedName>
        <fullName evidence="5">AraC family transcriptional regulator</fullName>
    </submittedName>
</protein>
<dbReference type="InterPro" id="IPR032687">
    <property type="entry name" value="AraC-type_N"/>
</dbReference>
<evidence type="ECO:0000256" key="2">
    <source>
        <dbReference type="ARBA" id="ARBA00023125"/>
    </source>
</evidence>
<sequence length="278" mass="30500">MLASPFVCAALTRTLVAHAQGCGLPVDVLLQRAGLTPTQLHGHGQIPAMQVEQLLLECELAGAGREFGCELVPGMATHSLQGLNILLDSAASVRDSLACFIRYLPLVTNCVLVSLDGAQLHMRRYQHQPHYYMLDAAVLSLVRNIARRAGRTPAQMFTQVSVLPQQAAGRWLQDWGVAVVSAQWPSLQLAPGALELDLPGANAFLHQSMLRQWQGAGMSEAREDSLQLARHWLAAGDQPIERIAERLGYRQPSNFIRAFRKQFGVTPKQFRLSALQPA</sequence>
<dbReference type="EMBL" id="UIDD01000008">
    <property type="protein sequence ID" value="SUQ63915.1"/>
    <property type="molecule type" value="Genomic_DNA"/>
</dbReference>
<dbReference type="InterPro" id="IPR009057">
    <property type="entry name" value="Homeodomain-like_sf"/>
</dbReference>
<dbReference type="SUPFAM" id="SSF46689">
    <property type="entry name" value="Homeodomain-like"/>
    <property type="match status" value="1"/>
</dbReference>
<keyword evidence="3" id="KW-0804">Transcription</keyword>
<dbReference type="PROSITE" id="PS01124">
    <property type="entry name" value="HTH_ARAC_FAMILY_2"/>
    <property type="match status" value="1"/>
</dbReference>
<dbReference type="GO" id="GO:0003700">
    <property type="term" value="F:DNA-binding transcription factor activity"/>
    <property type="evidence" value="ECO:0007669"/>
    <property type="project" value="InterPro"/>
</dbReference>
<keyword evidence="1" id="KW-0805">Transcription regulation</keyword>
<feature type="domain" description="HTH araC/xylS-type" evidence="4">
    <location>
        <begin position="226"/>
        <end position="273"/>
    </location>
</feature>
<dbReference type="RefSeq" id="WP_115087525.1">
    <property type="nucleotide sequence ID" value="NZ_CBCSFG010000040.1"/>
</dbReference>
<organism evidence="5 6">
    <name type="scientific">Pseudomonas wadenswilerensis</name>
    <dbReference type="NCBI Taxonomy" id="1785161"/>
    <lineage>
        <taxon>Bacteria</taxon>
        <taxon>Pseudomonadati</taxon>
        <taxon>Pseudomonadota</taxon>
        <taxon>Gammaproteobacteria</taxon>
        <taxon>Pseudomonadales</taxon>
        <taxon>Pseudomonadaceae</taxon>
        <taxon>Pseudomonas</taxon>
    </lineage>
</organism>